<dbReference type="AlphaFoldDB" id="R9PN15"/>
<dbReference type="Proteomes" id="UP000014071">
    <property type="component" value="Unassembled WGS sequence"/>
</dbReference>
<dbReference type="EMBL" id="DF238831">
    <property type="protein sequence ID" value="GAC99515.1"/>
    <property type="molecule type" value="Genomic_DNA"/>
</dbReference>
<proteinExistence type="predicted"/>
<dbReference type="GeneID" id="24112381"/>
<dbReference type="RefSeq" id="XP_012193102.1">
    <property type="nucleotide sequence ID" value="XM_012337712.1"/>
</dbReference>
<gene>
    <name evidence="1" type="ORF">PHSY_007117</name>
</gene>
<evidence type="ECO:0000313" key="2">
    <source>
        <dbReference type="Proteomes" id="UP000014071"/>
    </source>
</evidence>
<reference evidence="2" key="1">
    <citation type="journal article" date="2013" name="Genome Announc.">
        <title>Draft genome sequence of the basidiomycetous yeast-like fungus Pseudozyma hubeiensis SY62, which produces an abundant amount of the biosurfactant mannosylerythritol lipids.</title>
        <authorList>
            <person name="Konishi M."/>
            <person name="Hatada Y."/>
            <person name="Horiuchi J."/>
        </authorList>
    </citation>
    <scope>NUCLEOTIDE SEQUENCE [LARGE SCALE GENOMIC DNA]</scope>
    <source>
        <strain evidence="2">SY62</strain>
    </source>
</reference>
<keyword evidence="2" id="KW-1185">Reference proteome</keyword>
<name>R9PN15_PSEHS</name>
<protein>
    <submittedName>
        <fullName evidence="1">Uncharacterized protein</fullName>
    </submittedName>
</protein>
<dbReference type="HOGENOM" id="CLU_2062527_0_0_1"/>
<organism evidence="1 2">
    <name type="scientific">Pseudozyma hubeiensis (strain SY62)</name>
    <name type="common">Yeast</name>
    <dbReference type="NCBI Taxonomy" id="1305764"/>
    <lineage>
        <taxon>Eukaryota</taxon>
        <taxon>Fungi</taxon>
        <taxon>Dikarya</taxon>
        <taxon>Basidiomycota</taxon>
        <taxon>Ustilaginomycotina</taxon>
        <taxon>Ustilaginomycetes</taxon>
        <taxon>Ustilaginales</taxon>
        <taxon>Ustilaginaceae</taxon>
        <taxon>Pseudozyma</taxon>
    </lineage>
</organism>
<evidence type="ECO:0000313" key="1">
    <source>
        <dbReference type="EMBL" id="GAC99515.1"/>
    </source>
</evidence>
<sequence>MASGFVARGSSPAWEELPHAGIALEPCVCCTAACWSESSRCDSKAICTNGRRTLSSEPNCCQVDHTADIFTLYGTLRAQQSGTQVASDRAKAKLCEEELSESESEKTHCDCAWENVARQ</sequence>
<accession>R9PN15</accession>